<organism evidence="1">
    <name type="scientific">marine metagenome</name>
    <dbReference type="NCBI Taxonomy" id="408172"/>
    <lineage>
        <taxon>unclassified sequences</taxon>
        <taxon>metagenomes</taxon>
        <taxon>ecological metagenomes</taxon>
    </lineage>
</organism>
<feature type="non-terminal residue" evidence="1">
    <location>
        <position position="574"/>
    </location>
</feature>
<proteinExistence type="predicted"/>
<dbReference type="AlphaFoldDB" id="A0A381RSS7"/>
<evidence type="ECO:0000313" key="1">
    <source>
        <dbReference type="EMBL" id="SUZ94274.1"/>
    </source>
</evidence>
<accession>A0A381RSS7</accession>
<gene>
    <name evidence="1" type="ORF">METZ01_LOCUS47128</name>
</gene>
<protein>
    <submittedName>
        <fullName evidence="1">Uncharacterized protein</fullName>
    </submittedName>
</protein>
<dbReference type="EMBL" id="UINC01002219">
    <property type="protein sequence ID" value="SUZ94274.1"/>
    <property type="molecule type" value="Genomic_DNA"/>
</dbReference>
<reference evidence="1" key="1">
    <citation type="submission" date="2018-05" db="EMBL/GenBank/DDBJ databases">
        <authorList>
            <person name="Lanie J.A."/>
            <person name="Ng W.-L."/>
            <person name="Kazmierczak K.M."/>
            <person name="Andrzejewski T.M."/>
            <person name="Davidsen T.M."/>
            <person name="Wayne K.J."/>
            <person name="Tettelin H."/>
            <person name="Glass J.I."/>
            <person name="Rusch D."/>
            <person name="Podicherti R."/>
            <person name="Tsui H.-C.T."/>
            <person name="Winkler M.E."/>
        </authorList>
    </citation>
    <scope>NUCLEOTIDE SEQUENCE</scope>
</reference>
<sequence length="574" mass="64815">MELFDFPGEKDLLRPSNINFHQADSLSMFAVSFGSPSRKAAIFNLVEDFGTLSINEPKIIHPEILKNGYGRVYTALLTTNNGEMILIFSKENNILKTGIFSVNDGSEISSDLLVLEDKENLYAPDIWVYDITYNDEEGVLLPFQNDEVLMLSYLDNKLSLRQSEYSGKSLFSIPDTSSSEVINNTILKRIESGLYKILDEELSTESSIDQVAIDSLISNISKVDSIFVGDSIKIPATVDSAGGFYSFQWLVKPPMGTIYKPHTGKINWIPTDNQTGENIFAYLSQIRLGEKLLSVSTPFGKQHQIIPILSDSLFAFKLFVKDTLAPITKYVPDEFIIPEDRTATITLVTRDSSISRYHFDGEHYFKLYVGYDLFKDYSQSVLTTSIRSNLSLVDKSVSSKLSFIRENIPDSSLTTISMDHDLINNTLNITTSNTYDSIPQSYSPEDWNPDWYLYPNYVFNGFSQTLSMDSINNNLKFKINEDLKSHPYTNISVTVPLGENFYTSAFSFPNEIYVKTIDVVITVDSLSRKSVTATYEFYGKVSANSLAGIFDLKDRVRFNKQFLESKKLLKSTSL</sequence>
<name>A0A381RSS7_9ZZZZ</name>